<dbReference type="GO" id="GO:0005634">
    <property type="term" value="C:nucleus"/>
    <property type="evidence" value="ECO:0007669"/>
    <property type="project" value="UniProtKB-SubCell"/>
</dbReference>
<keyword evidence="8" id="KW-1185">Reference proteome</keyword>
<dbReference type="InterPro" id="IPR006551">
    <property type="entry name" value="Polynucleotide_phosphatase"/>
</dbReference>
<dbReference type="SUPFAM" id="SSF52540">
    <property type="entry name" value="P-loop containing nucleoside triphosphate hydrolases"/>
    <property type="match status" value="1"/>
</dbReference>
<evidence type="ECO:0000256" key="4">
    <source>
        <dbReference type="ARBA" id="ARBA00023204"/>
    </source>
</evidence>
<dbReference type="GO" id="GO:0046404">
    <property type="term" value="F:ATP-dependent polydeoxyribonucleotide 5'-hydroxyl-kinase activity"/>
    <property type="evidence" value="ECO:0007669"/>
    <property type="project" value="InterPro"/>
</dbReference>
<dbReference type="SUPFAM" id="SSF49879">
    <property type="entry name" value="SMAD/FHA domain"/>
    <property type="match status" value="1"/>
</dbReference>
<dbReference type="EMBL" id="JBBCAQ010000038">
    <property type="protein sequence ID" value="KAK7571809.1"/>
    <property type="molecule type" value="Genomic_DNA"/>
</dbReference>
<evidence type="ECO:0000313" key="8">
    <source>
        <dbReference type="Proteomes" id="UP001367676"/>
    </source>
</evidence>
<dbReference type="Proteomes" id="UP001367676">
    <property type="component" value="Unassembled WGS sequence"/>
</dbReference>
<dbReference type="InterPro" id="IPR027417">
    <property type="entry name" value="P-loop_NTPase"/>
</dbReference>
<dbReference type="InterPro" id="IPR006549">
    <property type="entry name" value="HAD-SF_hydro_IIIA"/>
</dbReference>
<accession>A0AAN9T305</accession>
<name>A0AAN9T305_9HEMI</name>
<dbReference type="SUPFAM" id="SSF56784">
    <property type="entry name" value="HAD-like"/>
    <property type="match status" value="1"/>
</dbReference>
<sequence length="522" mass="59488">MDDSVNILLRDVCDTNKFFKLSDGKTLALGRNPETQILDTRCSRVQLLLTPNIKDGCVTVEHVGNNPSAINGVKLSRGEKRKLEHDDIVEVLESCYFFKLEFSSETTNRVEQKVDSSKSKEKKTCNGTLEHFLKDSVLPPPGVWKSLYQDCLILFSSDNIQSKSKVAAFDLDGTIITTKSGHVFAKDPGDWKIAYGPVVAKMKELYENDFKIVLFTNQSGIGRGTLRLSDFKKKIESIVRKLSVPVQVFIASKDDIHRKPRPGMWKHFVEHENDNMDINYKESFFCGDAAGRPANCEPNKKKKDFSSADRLFALNVKLKFFTPEEYFLSWKTPTFILPEFCPALLSKDTPLLEPETAELISKSQEIIVMIGCPGSGKTYFSITYLVKNGYVHVNRDTLKTWQKCVALAEKSIQENKSIVVDNTSPDKEARARYTGLAKRFNIPCRAFWMNTTLEHAKHNNTFRQLKNDDAHEFIPNHSLNSFFKILEPPTLDEGFKEIVRVNFIPDFKNDADKKLYSMYLLE</sequence>
<dbReference type="Pfam" id="PF17913">
    <property type="entry name" value="FHA_2"/>
    <property type="match status" value="1"/>
</dbReference>
<feature type="domain" description="PNK FHA" evidence="6">
    <location>
        <begin position="15"/>
        <end position="76"/>
    </location>
</feature>
<dbReference type="AlphaFoldDB" id="A0AAN9T305"/>
<dbReference type="CDD" id="cd01625">
    <property type="entry name" value="HAD_PNP"/>
    <property type="match status" value="1"/>
</dbReference>
<dbReference type="InterPro" id="IPR041388">
    <property type="entry name" value="FHA_2"/>
</dbReference>
<dbReference type="InterPro" id="IPR013954">
    <property type="entry name" value="PNK3P"/>
</dbReference>
<dbReference type="GO" id="GO:0003690">
    <property type="term" value="F:double-stranded DNA binding"/>
    <property type="evidence" value="ECO:0007669"/>
    <property type="project" value="TreeGrafter"/>
</dbReference>
<keyword evidence="2" id="KW-0227">DNA damage</keyword>
<keyword evidence="3" id="KW-0378">Hydrolase</keyword>
<dbReference type="Pfam" id="PF08645">
    <property type="entry name" value="PNK3P"/>
    <property type="match status" value="1"/>
</dbReference>
<dbReference type="Gene3D" id="3.40.50.300">
    <property type="entry name" value="P-loop containing nucleotide triphosphate hydrolases"/>
    <property type="match status" value="1"/>
</dbReference>
<reference evidence="7 8" key="1">
    <citation type="submission" date="2024-03" db="EMBL/GenBank/DDBJ databases">
        <title>Adaptation during the transition from Ophiocordyceps entomopathogen to insect associate is accompanied by gene loss and intensified selection.</title>
        <authorList>
            <person name="Ward C.M."/>
            <person name="Onetto C.A."/>
            <person name="Borneman A.R."/>
        </authorList>
    </citation>
    <scope>NUCLEOTIDE SEQUENCE [LARGE SCALE GENOMIC DNA]</scope>
    <source>
        <strain evidence="7">AWRI1</strain>
        <tissue evidence="7">Single Adult Female</tissue>
    </source>
</reference>
<dbReference type="FunFam" id="3.40.50.1000:FF:000078">
    <property type="entry name" value="Bifunctional polynucleotide phosphatase/kinase"/>
    <property type="match status" value="1"/>
</dbReference>
<comment type="caution">
    <text evidence="7">The sequence shown here is derived from an EMBL/GenBank/DDBJ whole genome shotgun (WGS) entry which is preliminary data.</text>
</comment>
<dbReference type="GO" id="GO:0006281">
    <property type="term" value="P:DNA repair"/>
    <property type="evidence" value="ECO:0007669"/>
    <property type="project" value="UniProtKB-KW"/>
</dbReference>
<dbReference type="InterPro" id="IPR036412">
    <property type="entry name" value="HAD-like_sf"/>
</dbReference>
<comment type="subcellular location">
    <subcellularLocation>
        <location evidence="1">Nucleus</location>
    </subcellularLocation>
</comment>
<dbReference type="Gene3D" id="2.60.200.20">
    <property type="match status" value="1"/>
</dbReference>
<protein>
    <recommendedName>
        <fullName evidence="6">PNK FHA domain-containing protein</fullName>
    </recommendedName>
</protein>
<dbReference type="NCBIfam" id="TIGR01664">
    <property type="entry name" value="DNA-3'-Pase"/>
    <property type="match status" value="1"/>
</dbReference>
<dbReference type="PANTHER" id="PTHR12083:SF9">
    <property type="entry name" value="BIFUNCTIONAL POLYNUCLEOTIDE PHOSPHATASE_KINASE"/>
    <property type="match status" value="1"/>
</dbReference>
<dbReference type="InterPro" id="IPR006550">
    <property type="entry name" value="PNKP"/>
</dbReference>
<organism evidence="7 8">
    <name type="scientific">Parthenolecanium corni</name>
    <dbReference type="NCBI Taxonomy" id="536013"/>
    <lineage>
        <taxon>Eukaryota</taxon>
        <taxon>Metazoa</taxon>
        <taxon>Ecdysozoa</taxon>
        <taxon>Arthropoda</taxon>
        <taxon>Hexapoda</taxon>
        <taxon>Insecta</taxon>
        <taxon>Pterygota</taxon>
        <taxon>Neoptera</taxon>
        <taxon>Paraneoptera</taxon>
        <taxon>Hemiptera</taxon>
        <taxon>Sternorrhyncha</taxon>
        <taxon>Coccoidea</taxon>
        <taxon>Coccidae</taxon>
        <taxon>Parthenolecanium</taxon>
    </lineage>
</organism>
<keyword evidence="5" id="KW-0539">Nucleus</keyword>
<keyword evidence="4" id="KW-0234">DNA repair</keyword>
<evidence type="ECO:0000256" key="1">
    <source>
        <dbReference type="ARBA" id="ARBA00004123"/>
    </source>
</evidence>
<dbReference type="FunFam" id="3.40.50.300:FF:000737">
    <property type="entry name" value="Bifunctional polynucleotide phosphatase/kinase"/>
    <property type="match status" value="1"/>
</dbReference>
<evidence type="ECO:0000259" key="6">
    <source>
        <dbReference type="Pfam" id="PF17913"/>
    </source>
</evidence>
<dbReference type="GO" id="GO:0046403">
    <property type="term" value="F:polynucleotide 3'-phosphatase activity"/>
    <property type="evidence" value="ECO:0007669"/>
    <property type="project" value="InterPro"/>
</dbReference>
<evidence type="ECO:0000256" key="2">
    <source>
        <dbReference type="ARBA" id="ARBA00022763"/>
    </source>
</evidence>
<evidence type="ECO:0000256" key="3">
    <source>
        <dbReference type="ARBA" id="ARBA00022801"/>
    </source>
</evidence>
<dbReference type="Gene3D" id="3.40.50.1000">
    <property type="entry name" value="HAD superfamily/HAD-like"/>
    <property type="match status" value="1"/>
</dbReference>
<evidence type="ECO:0000256" key="5">
    <source>
        <dbReference type="ARBA" id="ARBA00023242"/>
    </source>
</evidence>
<dbReference type="NCBIfam" id="TIGR01662">
    <property type="entry name" value="HAD-SF-IIIA"/>
    <property type="match status" value="1"/>
</dbReference>
<evidence type="ECO:0000313" key="7">
    <source>
        <dbReference type="EMBL" id="KAK7571809.1"/>
    </source>
</evidence>
<dbReference type="NCBIfam" id="TIGR01663">
    <property type="entry name" value="PNK-3'Pase"/>
    <property type="match status" value="1"/>
</dbReference>
<proteinExistence type="predicted"/>
<gene>
    <name evidence="7" type="ORF">V9T40_014281</name>
</gene>
<dbReference type="InterPro" id="IPR023214">
    <property type="entry name" value="HAD_sf"/>
</dbReference>
<dbReference type="InterPro" id="IPR008984">
    <property type="entry name" value="SMAD_FHA_dom_sf"/>
</dbReference>
<dbReference type="PANTHER" id="PTHR12083">
    <property type="entry name" value="BIFUNCTIONAL POLYNUCLEOTIDE PHOSPHATASE/KINASE"/>
    <property type="match status" value="1"/>
</dbReference>
<dbReference type="Pfam" id="PF13671">
    <property type="entry name" value="AAA_33"/>
    <property type="match status" value="1"/>
</dbReference>